<dbReference type="Pfam" id="PF00589">
    <property type="entry name" value="Phage_integrase"/>
    <property type="match status" value="1"/>
</dbReference>
<dbReference type="InterPro" id="IPR002104">
    <property type="entry name" value="Integrase_catalytic"/>
</dbReference>
<evidence type="ECO:0000313" key="7">
    <source>
        <dbReference type="EMBL" id="MDD9786448.1"/>
    </source>
</evidence>
<dbReference type="Gene3D" id="1.10.443.10">
    <property type="entry name" value="Intergrase catalytic core"/>
    <property type="match status" value="1"/>
</dbReference>
<organism evidence="7 8">
    <name type="scientific">Priestia megaterium</name>
    <name type="common">Bacillus megaterium</name>
    <dbReference type="NCBI Taxonomy" id="1404"/>
    <lineage>
        <taxon>Bacteria</taxon>
        <taxon>Bacillati</taxon>
        <taxon>Bacillota</taxon>
        <taxon>Bacilli</taxon>
        <taxon>Bacillales</taxon>
        <taxon>Bacillaceae</taxon>
        <taxon>Priestia</taxon>
    </lineage>
</organism>
<keyword evidence="4" id="KW-0175">Coiled coil</keyword>
<dbReference type="SUPFAM" id="SSF56349">
    <property type="entry name" value="DNA breaking-rejoining enzymes"/>
    <property type="match status" value="1"/>
</dbReference>
<evidence type="ECO:0000259" key="6">
    <source>
        <dbReference type="PROSITE" id="PS51900"/>
    </source>
</evidence>
<sequence length="273" mass="31947">MCAKRIRKGAKVAQINLEEAKEKIIKIKTLEGMAQSTLNQYNLVFNDLIAFFEKDTRVDDITLNDARDFINWLLHEKSDTSSKFKQVANKGVKPSSVNNYLQKARAAFNILKREEVLKEIVFNEIRNVKFQKHKVETLTVDEIKRIFNAFNKSYYAQFRSYVLLHTLLDTLGRVDETLYLKKRDVDFDKRSVTFQNTKSKKFRLVELTPKTIGQHSSMDDLASKFQIREICLDYDHNVDDIDEVEDTVEELRIDCNGCGDYIVLNDFPRYAHR</sequence>
<evidence type="ECO:0000256" key="3">
    <source>
        <dbReference type="PROSITE-ProRule" id="PRU01248"/>
    </source>
</evidence>
<dbReference type="InterPro" id="IPR010998">
    <property type="entry name" value="Integrase_recombinase_N"/>
</dbReference>
<dbReference type="PANTHER" id="PTHR30349">
    <property type="entry name" value="PHAGE INTEGRASE-RELATED"/>
    <property type="match status" value="1"/>
</dbReference>
<dbReference type="InterPro" id="IPR011010">
    <property type="entry name" value="DNA_brk_join_enz"/>
</dbReference>
<evidence type="ECO:0000259" key="5">
    <source>
        <dbReference type="PROSITE" id="PS51898"/>
    </source>
</evidence>
<dbReference type="Pfam" id="PF13102">
    <property type="entry name" value="Phage_int_SAM_5"/>
    <property type="match status" value="1"/>
</dbReference>
<dbReference type="InterPro" id="IPR044068">
    <property type="entry name" value="CB"/>
</dbReference>
<dbReference type="EMBL" id="JARAOX010000219">
    <property type="protein sequence ID" value="MDD9786448.1"/>
    <property type="molecule type" value="Genomic_DNA"/>
</dbReference>
<name>A0ABD4X1V2_PRIMG</name>
<feature type="coiled-coil region" evidence="4">
    <location>
        <begin position="3"/>
        <end position="30"/>
    </location>
</feature>
<dbReference type="GO" id="GO:0003677">
    <property type="term" value="F:DNA binding"/>
    <property type="evidence" value="ECO:0007669"/>
    <property type="project" value="UniProtKB-UniRule"/>
</dbReference>
<keyword evidence="1 3" id="KW-0238">DNA-binding</keyword>
<dbReference type="InterPro" id="IPR013762">
    <property type="entry name" value="Integrase-like_cat_sf"/>
</dbReference>
<evidence type="ECO:0000256" key="4">
    <source>
        <dbReference type="SAM" id="Coils"/>
    </source>
</evidence>
<gene>
    <name evidence="7" type="ORF">PVE99_29175</name>
</gene>
<protein>
    <submittedName>
        <fullName evidence="7">Tyrosine-type recombinase/integrase</fullName>
    </submittedName>
</protein>
<dbReference type="AlphaFoldDB" id="A0ABD4X1V2"/>
<reference evidence="7 8" key="1">
    <citation type="submission" date="2023-02" db="EMBL/GenBank/DDBJ databases">
        <authorList>
            <person name="Olszewska D."/>
        </authorList>
    </citation>
    <scope>NUCLEOTIDE SEQUENCE [LARGE SCALE GENOMIC DNA]</scope>
    <source>
        <strain evidence="7 8">FDU301</strain>
    </source>
</reference>
<keyword evidence="2" id="KW-0233">DNA recombination</keyword>
<dbReference type="PROSITE" id="PS51898">
    <property type="entry name" value="TYR_RECOMBINASE"/>
    <property type="match status" value="1"/>
</dbReference>
<accession>A0ABD4X1V2</accession>
<dbReference type="InterPro" id="IPR050090">
    <property type="entry name" value="Tyrosine_recombinase_XerCD"/>
</dbReference>
<feature type="domain" description="Tyr recombinase" evidence="5">
    <location>
        <begin position="133"/>
        <end position="273"/>
    </location>
</feature>
<proteinExistence type="predicted"/>
<evidence type="ECO:0000256" key="2">
    <source>
        <dbReference type="ARBA" id="ARBA00023172"/>
    </source>
</evidence>
<feature type="domain" description="Core-binding (CB)" evidence="6">
    <location>
        <begin position="15"/>
        <end position="112"/>
    </location>
</feature>
<comment type="caution">
    <text evidence="7">The sequence shown here is derived from an EMBL/GenBank/DDBJ whole genome shotgun (WGS) entry which is preliminary data.</text>
</comment>
<evidence type="ECO:0000256" key="1">
    <source>
        <dbReference type="ARBA" id="ARBA00023125"/>
    </source>
</evidence>
<dbReference type="InterPro" id="IPR025269">
    <property type="entry name" value="SAM-like_dom"/>
</dbReference>
<evidence type="ECO:0000313" key="8">
    <source>
        <dbReference type="Proteomes" id="UP001213771"/>
    </source>
</evidence>
<dbReference type="PROSITE" id="PS51900">
    <property type="entry name" value="CB"/>
    <property type="match status" value="1"/>
</dbReference>
<dbReference type="RefSeq" id="WP_192100427.1">
    <property type="nucleotide sequence ID" value="NZ_JACYVS010000001.1"/>
</dbReference>
<dbReference type="Proteomes" id="UP001213771">
    <property type="component" value="Unassembled WGS sequence"/>
</dbReference>
<dbReference type="Gene3D" id="1.10.150.130">
    <property type="match status" value="1"/>
</dbReference>
<dbReference type="GO" id="GO:0006310">
    <property type="term" value="P:DNA recombination"/>
    <property type="evidence" value="ECO:0007669"/>
    <property type="project" value="UniProtKB-KW"/>
</dbReference>